<dbReference type="Proteomes" id="UP000265566">
    <property type="component" value="Chromosome 3"/>
</dbReference>
<dbReference type="EMBL" id="PSQE01000003">
    <property type="protein sequence ID" value="RHN71214.1"/>
    <property type="molecule type" value="Genomic_DNA"/>
</dbReference>
<sequence>MVIKLFTWQTKTSQLATEITWFALQLGDQIVICYSSLLYPKFKVEVERSMATYA</sequence>
<gene>
    <name evidence="1" type="ORF">MtrunA17_Chr3g0143801</name>
</gene>
<name>A0A396J3C8_MEDTR</name>
<reference evidence="2" key="1">
    <citation type="journal article" date="2018" name="Nat. Plants">
        <title>Whole-genome landscape of Medicago truncatula symbiotic genes.</title>
        <authorList>
            <person name="Pecrix Y."/>
            <person name="Staton S.E."/>
            <person name="Sallet E."/>
            <person name="Lelandais-Briere C."/>
            <person name="Moreau S."/>
            <person name="Carrere S."/>
            <person name="Blein T."/>
            <person name="Jardinaud M.F."/>
            <person name="Latrasse D."/>
            <person name="Zouine M."/>
            <person name="Zahm M."/>
            <person name="Kreplak J."/>
            <person name="Mayjonade B."/>
            <person name="Satge C."/>
            <person name="Perez M."/>
            <person name="Cauet S."/>
            <person name="Marande W."/>
            <person name="Chantry-Darmon C."/>
            <person name="Lopez-Roques C."/>
            <person name="Bouchez O."/>
            <person name="Berard A."/>
            <person name="Debelle F."/>
            <person name="Munos S."/>
            <person name="Bendahmane A."/>
            <person name="Berges H."/>
            <person name="Niebel A."/>
            <person name="Buitink J."/>
            <person name="Frugier F."/>
            <person name="Benhamed M."/>
            <person name="Crespi M."/>
            <person name="Gouzy J."/>
            <person name="Gamas P."/>
        </authorList>
    </citation>
    <scope>NUCLEOTIDE SEQUENCE [LARGE SCALE GENOMIC DNA]</scope>
    <source>
        <strain evidence="2">cv. Jemalong A17</strain>
    </source>
</reference>
<proteinExistence type="predicted"/>
<evidence type="ECO:0000313" key="2">
    <source>
        <dbReference type="Proteomes" id="UP000265566"/>
    </source>
</evidence>
<accession>A0A396J3C8</accession>
<evidence type="ECO:0000313" key="1">
    <source>
        <dbReference type="EMBL" id="RHN71214.1"/>
    </source>
</evidence>
<organism evidence="1 2">
    <name type="scientific">Medicago truncatula</name>
    <name type="common">Barrel medic</name>
    <name type="synonym">Medicago tribuloides</name>
    <dbReference type="NCBI Taxonomy" id="3880"/>
    <lineage>
        <taxon>Eukaryota</taxon>
        <taxon>Viridiplantae</taxon>
        <taxon>Streptophyta</taxon>
        <taxon>Embryophyta</taxon>
        <taxon>Tracheophyta</taxon>
        <taxon>Spermatophyta</taxon>
        <taxon>Magnoliopsida</taxon>
        <taxon>eudicotyledons</taxon>
        <taxon>Gunneridae</taxon>
        <taxon>Pentapetalae</taxon>
        <taxon>rosids</taxon>
        <taxon>fabids</taxon>
        <taxon>Fabales</taxon>
        <taxon>Fabaceae</taxon>
        <taxon>Papilionoideae</taxon>
        <taxon>50 kb inversion clade</taxon>
        <taxon>NPAAA clade</taxon>
        <taxon>Hologalegina</taxon>
        <taxon>IRL clade</taxon>
        <taxon>Trifolieae</taxon>
        <taxon>Medicago</taxon>
    </lineage>
</organism>
<dbReference type="AlphaFoldDB" id="A0A396J3C8"/>
<comment type="caution">
    <text evidence="1">The sequence shown here is derived from an EMBL/GenBank/DDBJ whole genome shotgun (WGS) entry which is preliminary data.</text>
</comment>
<dbReference type="Gramene" id="rna19867">
    <property type="protein sequence ID" value="RHN71214.1"/>
    <property type="gene ID" value="gene19867"/>
</dbReference>
<protein>
    <submittedName>
        <fullName evidence="1">Uncharacterized protein</fullName>
    </submittedName>
</protein>